<organism evidence="6 7">
    <name type="scientific">Hypholoma sublateritium (strain FD-334 SS-4)</name>
    <dbReference type="NCBI Taxonomy" id="945553"/>
    <lineage>
        <taxon>Eukaryota</taxon>
        <taxon>Fungi</taxon>
        <taxon>Dikarya</taxon>
        <taxon>Basidiomycota</taxon>
        <taxon>Agaricomycotina</taxon>
        <taxon>Agaricomycetes</taxon>
        <taxon>Agaricomycetidae</taxon>
        <taxon>Agaricales</taxon>
        <taxon>Agaricineae</taxon>
        <taxon>Strophariaceae</taxon>
        <taxon>Hypholoma</taxon>
    </lineage>
</organism>
<evidence type="ECO:0000259" key="5">
    <source>
        <dbReference type="PROSITE" id="PS50865"/>
    </source>
</evidence>
<sequence>MPASDIVETSVVGDVTVVTTVAQDARVASWTGDIIPTKAMKAYRELLTTACSFCHKSQRSKLVCANCKVAAYCSKECQKKQWPSHKLVCQQSTAAAKLKLVTTLTANHDAEFTLMYAFVLAFDLQKNMVLDRPLVACCDLAVDAADLAIIFRLTSGEETPEDYPDGVEGMLQVKHFIPLDSNVAIDVGRRKIWEQARLKNHIKQCGPIGEYPAGLIDFHMEGTDQVVTIPLNIYDEAMMFSLVVANGAYVEVPDGKEIHMPFTPRAPIMVINMRIRDDKKNQLRLRTHMPKEALYKYVGSNINQQHLKMLPTTIYAMRNGKMINTPVRMEYSVV</sequence>
<dbReference type="AlphaFoldDB" id="A0A0D2LG72"/>
<dbReference type="GO" id="GO:0008270">
    <property type="term" value="F:zinc ion binding"/>
    <property type="evidence" value="ECO:0007669"/>
    <property type="project" value="UniProtKB-KW"/>
</dbReference>
<evidence type="ECO:0000313" key="7">
    <source>
        <dbReference type="Proteomes" id="UP000054270"/>
    </source>
</evidence>
<dbReference type="EMBL" id="KN817527">
    <property type="protein sequence ID" value="KJA26607.1"/>
    <property type="molecule type" value="Genomic_DNA"/>
</dbReference>
<keyword evidence="3" id="KW-0862">Zinc</keyword>
<evidence type="ECO:0000256" key="2">
    <source>
        <dbReference type="ARBA" id="ARBA00022771"/>
    </source>
</evidence>
<dbReference type="Pfam" id="PF26632">
    <property type="entry name" value="DUF8205"/>
    <property type="match status" value="1"/>
</dbReference>
<keyword evidence="7" id="KW-1185">Reference proteome</keyword>
<evidence type="ECO:0000256" key="3">
    <source>
        <dbReference type="ARBA" id="ARBA00022833"/>
    </source>
</evidence>
<dbReference type="InterPro" id="IPR058518">
    <property type="entry name" value="DUF8205"/>
</dbReference>
<feature type="domain" description="MYND-type" evidence="5">
    <location>
        <begin position="51"/>
        <end position="89"/>
    </location>
</feature>
<dbReference type="PROSITE" id="PS01360">
    <property type="entry name" value="ZF_MYND_1"/>
    <property type="match status" value="1"/>
</dbReference>
<dbReference type="Proteomes" id="UP000054270">
    <property type="component" value="Unassembled WGS sequence"/>
</dbReference>
<gene>
    <name evidence="6" type="ORF">HYPSUDRAFT_198877</name>
</gene>
<proteinExistence type="predicted"/>
<dbReference type="InterPro" id="IPR002893">
    <property type="entry name" value="Znf_MYND"/>
</dbReference>
<dbReference type="SUPFAM" id="SSF144232">
    <property type="entry name" value="HIT/MYND zinc finger-like"/>
    <property type="match status" value="1"/>
</dbReference>
<reference evidence="7" key="1">
    <citation type="submission" date="2014-04" db="EMBL/GenBank/DDBJ databases">
        <title>Evolutionary Origins and Diversification of the Mycorrhizal Mutualists.</title>
        <authorList>
            <consortium name="DOE Joint Genome Institute"/>
            <consortium name="Mycorrhizal Genomics Consortium"/>
            <person name="Kohler A."/>
            <person name="Kuo A."/>
            <person name="Nagy L.G."/>
            <person name="Floudas D."/>
            <person name="Copeland A."/>
            <person name="Barry K.W."/>
            <person name="Cichocki N."/>
            <person name="Veneault-Fourrey C."/>
            <person name="LaButti K."/>
            <person name="Lindquist E.A."/>
            <person name="Lipzen A."/>
            <person name="Lundell T."/>
            <person name="Morin E."/>
            <person name="Murat C."/>
            <person name="Riley R."/>
            <person name="Ohm R."/>
            <person name="Sun H."/>
            <person name="Tunlid A."/>
            <person name="Henrissat B."/>
            <person name="Grigoriev I.V."/>
            <person name="Hibbett D.S."/>
            <person name="Martin F."/>
        </authorList>
    </citation>
    <scope>NUCLEOTIDE SEQUENCE [LARGE SCALE GENOMIC DNA]</scope>
    <source>
        <strain evidence="7">FD-334 SS-4</strain>
    </source>
</reference>
<dbReference type="Pfam" id="PF01753">
    <property type="entry name" value="zf-MYND"/>
    <property type="match status" value="1"/>
</dbReference>
<evidence type="ECO:0000256" key="4">
    <source>
        <dbReference type="PROSITE-ProRule" id="PRU00134"/>
    </source>
</evidence>
<dbReference type="Gene3D" id="6.10.140.2220">
    <property type="match status" value="1"/>
</dbReference>
<evidence type="ECO:0000313" key="6">
    <source>
        <dbReference type="EMBL" id="KJA26607.1"/>
    </source>
</evidence>
<dbReference type="PROSITE" id="PS50865">
    <property type="entry name" value="ZF_MYND_2"/>
    <property type="match status" value="1"/>
</dbReference>
<name>A0A0D2LG72_HYPSF</name>
<evidence type="ECO:0000256" key="1">
    <source>
        <dbReference type="ARBA" id="ARBA00022723"/>
    </source>
</evidence>
<keyword evidence="2 4" id="KW-0863">Zinc-finger</keyword>
<accession>A0A0D2LG72</accession>
<dbReference type="OrthoDB" id="5231159at2759"/>
<keyword evidence="1" id="KW-0479">Metal-binding</keyword>
<dbReference type="STRING" id="945553.A0A0D2LG72"/>
<protein>
    <recommendedName>
        <fullName evidence="5">MYND-type domain-containing protein</fullName>
    </recommendedName>
</protein>